<dbReference type="InterPro" id="IPR002481">
    <property type="entry name" value="FUR"/>
</dbReference>
<evidence type="ECO:0000313" key="10">
    <source>
        <dbReference type="EMBL" id="QNO15153.1"/>
    </source>
</evidence>
<dbReference type="KEGG" id="acae:HYG86_10460"/>
<keyword evidence="11" id="KW-1185">Reference proteome</keyword>
<dbReference type="Proteomes" id="UP000516160">
    <property type="component" value="Chromosome"/>
</dbReference>
<evidence type="ECO:0000256" key="3">
    <source>
        <dbReference type="ARBA" id="ARBA00022723"/>
    </source>
</evidence>
<comment type="cofactor">
    <cofactor evidence="8">
        <name>Zn(2+)</name>
        <dbReference type="ChEBI" id="CHEBI:29105"/>
    </cofactor>
    <text evidence="8">Binds 1 zinc ion per subunit.</text>
</comment>
<dbReference type="InterPro" id="IPR036388">
    <property type="entry name" value="WH-like_DNA-bd_sf"/>
</dbReference>
<evidence type="ECO:0000313" key="11">
    <source>
        <dbReference type="Proteomes" id="UP000516160"/>
    </source>
</evidence>
<dbReference type="RefSeq" id="WP_213165519.1">
    <property type="nucleotide sequence ID" value="NZ_CP058559.1"/>
</dbReference>
<evidence type="ECO:0000256" key="5">
    <source>
        <dbReference type="ARBA" id="ARBA00023015"/>
    </source>
</evidence>
<gene>
    <name evidence="10" type="ORF">HYG86_10460</name>
</gene>
<feature type="binding site" evidence="8">
    <location>
        <position position="97"/>
    </location>
    <ligand>
        <name>Zn(2+)</name>
        <dbReference type="ChEBI" id="CHEBI:29105"/>
    </ligand>
</feature>
<evidence type="ECO:0000256" key="6">
    <source>
        <dbReference type="ARBA" id="ARBA00023125"/>
    </source>
</evidence>
<dbReference type="AlphaFoldDB" id="A0A7G9W8Z1"/>
<dbReference type="SUPFAM" id="SSF46785">
    <property type="entry name" value="Winged helix' DNA-binding domain"/>
    <property type="match status" value="1"/>
</dbReference>
<dbReference type="EMBL" id="CP058559">
    <property type="protein sequence ID" value="QNO15153.1"/>
    <property type="molecule type" value="Genomic_DNA"/>
</dbReference>
<dbReference type="PANTHER" id="PTHR33202">
    <property type="entry name" value="ZINC UPTAKE REGULATION PROTEIN"/>
    <property type="match status" value="1"/>
</dbReference>
<reference evidence="10 11" key="1">
    <citation type="submission" date="2020-07" db="EMBL/GenBank/DDBJ databases">
        <title>Alkalicella. sp. LB2 genome.</title>
        <authorList>
            <person name="Postec A."/>
            <person name="Quemeneur M."/>
        </authorList>
    </citation>
    <scope>NUCLEOTIDE SEQUENCE [LARGE SCALE GENOMIC DNA]</scope>
    <source>
        <strain evidence="10 11">LB2</strain>
    </source>
</reference>
<dbReference type="Gene3D" id="3.30.1490.190">
    <property type="match status" value="1"/>
</dbReference>
<keyword evidence="3 8" id="KW-0479">Metal-binding</keyword>
<dbReference type="GO" id="GO:0045892">
    <property type="term" value="P:negative regulation of DNA-templated transcription"/>
    <property type="evidence" value="ECO:0007669"/>
    <property type="project" value="TreeGrafter"/>
</dbReference>
<dbReference type="FunFam" id="1.10.10.10:FF:000051">
    <property type="entry name" value="Fur family transcriptional regulator"/>
    <property type="match status" value="1"/>
</dbReference>
<dbReference type="Pfam" id="PF01475">
    <property type="entry name" value="FUR"/>
    <property type="match status" value="1"/>
</dbReference>
<evidence type="ECO:0000256" key="9">
    <source>
        <dbReference type="PIRSR" id="PIRSR602481-2"/>
    </source>
</evidence>
<dbReference type="InterPro" id="IPR043135">
    <property type="entry name" value="Fur_C"/>
</dbReference>
<comment type="similarity">
    <text evidence="1">Belongs to the Fur family.</text>
</comment>
<dbReference type="GO" id="GO:1900376">
    <property type="term" value="P:regulation of secondary metabolite biosynthetic process"/>
    <property type="evidence" value="ECO:0007669"/>
    <property type="project" value="TreeGrafter"/>
</dbReference>
<protein>
    <submittedName>
        <fullName evidence="10">Transcriptional repressor</fullName>
    </submittedName>
</protein>
<sequence>MSITEKAKEILANSGYKVTNQRKRILEIILDNTHRHMSAEEIYEIVKDENLDVGLATVYRALELFEELNIIHKMNFGDGRSRYELKEEDHHHHHLVCTSCNEVFEVDEDLLDQLEEKVEKKYKFRITGHHLKFLGICENCHEQQRLGD</sequence>
<proteinExistence type="inferred from homology"/>
<evidence type="ECO:0000256" key="1">
    <source>
        <dbReference type="ARBA" id="ARBA00007957"/>
    </source>
</evidence>
<comment type="cofactor">
    <cofactor evidence="9">
        <name>Mn(2+)</name>
        <dbReference type="ChEBI" id="CHEBI:29035"/>
    </cofactor>
    <cofactor evidence="9">
        <name>Fe(2+)</name>
        <dbReference type="ChEBI" id="CHEBI:29033"/>
    </cofactor>
    <text evidence="9">Binds 1 Mn(2+) or Fe(2+) ion per subunit.</text>
</comment>
<keyword evidence="6" id="KW-0238">DNA-binding</keyword>
<feature type="binding site" evidence="8">
    <location>
        <position position="140"/>
    </location>
    <ligand>
        <name>Zn(2+)</name>
        <dbReference type="ChEBI" id="CHEBI:29105"/>
    </ligand>
</feature>
<evidence type="ECO:0000256" key="2">
    <source>
        <dbReference type="ARBA" id="ARBA00022491"/>
    </source>
</evidence>
<feature type="binding site" evidence="9">
    <location>
        <position position="91"/>
    </location>
    <ligand>
        <name>Fe cation</name>
        <dbReference type="ChEBI" id="CHEBI:24875"/>
    </ligand>
</feature>
<evidence type="ECO:0000256" key="8">
    <source>
        <dbReference type="PIRSR" id="PIRSR602481-1"/>
    </source>
</evidence>
<keyword evidence="4 8" id="KW-0862">Zinc</keyword>
<feature type="binding site" evidence="9">
    <location>
        <position position="129"/>
    </location>
    <ligand>
        <name>Fe cation</name>
        <dbReference type="ChEBI" id="CHEBI:24875"/>
    </ligand>
</feature>
<keyword evidence="2" id="KW-0678">Repressor</keyword>
<evidence type="ECO:0000256" key="7">
    <source>
        <dbReference type="ARBA" id="ARBA00023163"/>
    </source>
</evidence>
<dbReference type="GO" id="GO:0000976">
    <property type="term" value="F:transcription cis-regulatory region binding"/>
    <property type="evidence" value="ECO:0007669"/>
    <property type="project" value="TreeGrafter"/>
</dbReference>
<keyword evidence="5" id="KW-0805">Transcription regulation</keyword>
<dbReference type="InterPro" id="IPR036390">
    <property type="entry name" value="WH_DNA-bd_sf"/>
</dbReference>
<dbReference type="CDD" id="cd07153">
    <property type="entry name" value="Fur_like"/>
    <property type="match status" value="1"/>
</dbReference>
<evidence type="ECO:0000256" key="4">
    <source>
        <dbReference type="ARBA" id="ARBA00022833"/>
    </source>
</evidence>
<dbReference type="Gene3D" id="1.10.10.10">
    <property type="entry name" value="Winged helix-like DNA-binding domain superfamily/Winged helix DNA-binding domain"/>
    <property type="match status" value="1"/>
</dbReference>
<name>A0A7G9W8Z1_ALKCA</name>
<dbReference type="PANTHER" id="PTHR33202:SF7">
    <property type="entry name" value="FERRIC UPTAKE REGULATION PROTEIN"/>
    <property type="match status" value="1"/>
</dbReference>
<organism evidence="10 11">
    <name type="scientific">Alkalicella caledoniensis</name>
    <dbReference type="NCBI Taxonomy" id="2731377"/>
    <lineage>
        <taxon>Bacteria</taxon>
        <taxon>Bacillati</taxon>
        <taxon>Bacillota</taxon>
        <taxon>Clostridia</taxon>
        <taxon>Eubacteriales</taxon>
        <taxon>Proteinivoracaceae</taxon>
        <taxon>Alkalicella</taxon>
    </lineage>
</organism>
<feature type="binding site" evidence="8">
    <location>
        <position position="137"/>
    </location>
    <ligand>
        <name>Zn(2+)</name>
        <dbReference type="ChEBI" id="CHEBI:29105"/>
    </ligand>
</feature>
<dbReference type="GO" id="GO:0003700">
    <property type="term" value="F:DNA-binding transcription factor activity"/>
    <property type="evidence" value="ECO:0007669"/>
    <property type="project" value="InterPro"/>
</dbReference>
<accession>A0A7G9W8Z1</accession>
<dbReference type="GO" id="GO:0008270">
    <property type="term" value="F:zinc ion binding"/>
    <property type="evidence" value="ECO:0007669"/>
    <property type="project" value="TreeGrafter"/>
</dbReference>
<keyword evidence="9" id="KW-0408">Iron</keyword>
<keyword evidence="7" id="KW-0804">Transcription</keyword>
<feature type="binding site" evidence="8">
    <location>
        <position position="100"/>
    </location>
    <ligand>
        <name>Zn(2+)</name>
        <dbReference type="ChEBI" id="CHEBI:29105"/>
    </ligand>
</feature>